<evidence type="ECO:0000313" key="6">
    <source>
        <dbReference type="EMBL" id="MBB3053140.1"/>
    </source>
</evidence>
<dbReference type="Proteomes" id="UP000550714">
    <property type="component" value="Unassembled WGS sequence"/>
</dbReference>
<feature type="domain" description="GntR C-terminal" evidence="5">
    <location>
        <begin position="18"/>
        <end position="92"/>
    </location>
</feature>
<name>A0A839S826_9PSEU</name>
<dbReference type="InterPro" id="IPR008920">
    <property type="entry name" value="TF_FadR/GntR_C"/>
</dbReference>
<reference evidence="6 7" key="1">
    <citation type="submission" date="2020-08" db="EMBL/GenBank/DDBJ databases">
        <title>Genomic Encyclopedia of Type Strains, Phase III (KMG-III): the genomes of soil and plant-associated and newly described type strains.</title>
        <authorList>
            <person name="Whitman W."/>
        </authorList>
    </citation>
    <scope>NUCLEOTIDE SEQUENCE [LARGE SCALE GENOMIC DNA]</scope>
    <source>
        <strain evidence="6 7">CECT 8577</strain>
    </source>
</reference>
<dbReference type="GO" id="GO:0003677">
    <property type="term" value="F:DNA binding"/>
    <property type="evidence" value="ECO:0007669"/>
    <property type="project" value="UniProtKB-KW"/>
</dbReference>
<keyword evidence="3" id="KW-0804">Transcription</keyword>
<dbReference type="Pfam" id="PF07729">
    <property type="entry name" value="FCD"/>
    <property type="match status" value="1"/>
</dbReference>
<proteinExistence type="predicted"/>
<dbReference type="EMBL" id="JACHWU010000007">
    <property type="protein sequence ID" value="MBB3053140.1"/>
    <property type="molecule type" value="Genomic_DNA"/>
</dbReference>
<dbReference type="InterPro" id="IPR011711">
    <property type="entry name" value="GntR_C"/>
</dbReference>
<dbReference type="Gene3D" id="1.20.120.530">
    <property type="entry name" value="GntR ligand-binding domain-like"/>
    <property type="match status" value="1"/>
</dbReference>
<evidence type="ECO:0000256" key="3">
    <source>
        <dbReference type="ARBA" id="ARBA00023163"/>
    </source>
</evidence>
<dbReference type="SUPFAM" id="SSF48008">
    <property type="entry name" value="GntR ligand-binding domain-like"/>
    <property type="match status" value="1"/>
</dbReference>
<protein>
    <recommendedName>
        <fullName evidence="5">GntR C-terminal domain-containing protein</fullName>
    </recommendedName>
</protein>
<organism evidence="6 7">
    <name type="scientific">Prauserella isguenensis</name>
    <dbReference type="NCBI Taxonomy" id="1470180"/>
    <lineage>
        <taxon>Bacteria</taxon>
        <taxon>Bacillati</taxon>
        <taxon>Actinomycetota</taxon>
        <taxon>Actinomycetes</taxon>
        <taxon>Pseudonocardiales</taxon>
        <taxon>Pseudonocardiaceae</taxon>
        <taxon>Prauserella</taxon>
    </lineage>
</organism>
<dbReference type="RefSeq" id="WP_183658662.1">
    <property type="nucleotide sequence ID" value="NZ_JACHWU010000007.1"/>
</dbReference>
<feature type="compositionally biased region" description="Polar residues" evidence="4">
    <location>
        <begin position="111"/>
        <end position="122"/>
    </location>
</feature>
<feature type="region of interest" description="Disordered" evidence="4">
    <location>
        <begin position="106"/>
        <end position="126"/>
    </location>
</feature>
<gene>
    <name evidence="6" type="ORF">FHS23_004183</name>
</gene>
<keyword evidence="2" id="KW-0238">DNA-binding</keyword>
<accession>A0A839S826</accession>
<evidence type="ECO:0000256" key="4">
    <source>
        <dbReference type="SAM" id="MobiDB-lite"/>
    </source>
</evidence>
<keyword evidence="7" id="KW-1185">Reference proteome</keyword>
<evidence type="ECO:0000256" key="1">
    <source>
        <dbReference type="ARBA" id="ARBA00023015"/>
    </source>
</evidence>
<sequence length="185" mass="20430">MAEAKEVGVADLTVWRPGLFDLNRTFHETIMGCSHNTVLIDALKCVDRLRRLIEYRCSRDRAPPLPRTHRNRRPAFDEHRAEASEAMRRHLDTVNIEKVNEGQQLLGAPAHNSTRPELSNRSVTTGTAAPVAPALRDARQTHAAGTPLPGPTHCTNPLLYKRHLRGHRSVPAQHAGRAPESGAGS</sequence>
<comment type="caution">
    <text evidence="6">The sequence shown here is derived from an EMBL/GenBank/DDBJ whole genome shotgun (WGS) entry which is preliminary data.</text>
</comment>
<keyword evidence="1" id="KW-0805">Transcription regulation</keyword>
<dbReference type="AlphaFoldDB" id="A0A839S826"/>
<evidence type="ECO:0000256" key="2">
    <source>
        <dbReference type="ARBA" id="ARBA00023125"/>
    </source>
</evidence>
<evidence type="ECO:0000259" key="5">
    <source>
        <dbReference type="Pfam" id="PF07729"/>
    </source>
</evidence>
<evidence type="ECO:0000313" key="7">
    <source>
        <dbReference type="Proteomes" id="UP000550714"/>
    </source>
</evidence>